<sequence>MKRSSFTTNQRIVGIFAFVLLISVSGAVYSTLQTQKLKAEIEKIYNDNLLSIDYLIEADRDAYQSSISIAQALSKTIQKDPEKFESALSDIKENVDQVHERYSQFYDISAFTKLEKYNQYDSYDATFREKHEELSIITDDIITLLKDRKFDQATQVYYSDYLDAFEPMRSAMDEYTGLSLSSSQEAYEASISLSESIFRNSMIIVALILVLVTSGGLYLRNSISKPLNEAMEIVDKISNGDLRIEIEKEKYNKKDQIGFLLLKMDDMAKSQRRVILTVKNGAEYINKASVELSASAGQLSQGASLQASSVEEVSSSMEEMASNIMQNTDNAKETEQIAQSSNKQVENSNQAVVEMVESMNVIVRKNSIIGEIARQTNLLALNAAVEAARAGEHGKGFAVVASEIRKLAERSQNAAKEIDDISNKSEKVARTAGDMLSKLVPEIEKTSNLVAEISAASLEQNEGANQINEAIQQLNSVVQQNAASAEELASNSEELNSQSESLKKAIAFFTLDNDVEANYSDRAQSSNDLPERNTFREKEAAVSSSDRKNSPKSTGYDLVLDNPDDRLDSEFESY</sequence>
<dbReference type="Pfam" id="PF00015">
    <property type="entry name" value="MCPsignal"/>
    <property type="match status" value="1"/>
</dbReference>
<feature type="region of interest" description="Disordered" evidence="5">
    <location>
        <begin position="520"/>
        <end position="574"/>
    </location>
</feature>
<dbReference type="InterPro" id="IPR051310">
    <property type="entry name" value="MCP_chemotaxis"/>
</dbReference>
<evidence type="ECO:0000256" key="3">
    <source>
        <dbReference type="ARBA" id="ARBA00029447"/>
    </source>
</evidence>
<dbReference type="InterPro" id="IPR004089">
    <property type="entry name" value="MCPsignal_dom"/>
</dbReference>
<comment type="subcellular location">
    <subcellularLocation>
        <location evidence="1">Membrane</location>
    </subcellularLocation>
</comment>
<feature type="domain" description="Methyl-accepting transducer" evidence="6">
    <location>
        <begin position="281"/>
        <end position="496"/>
    </location>
</feature>
<dbReference type="GO" id="GO:0004888">
    <property type="term" value="F:transmembrane signaling receptor activity"/>
    <property type="evidence" value="ECO:0007669"/>
    <property type="project" value="TreeGrafter"/>
</dbReference>
<evidence type="ECO:0000256" key="2">
    <source>
        <dbReference type="ARBA" id="ARBA00022500"/>
    </source>
</evidence>
<dbReference type="EMBL" id="CP120682">
    <property type="protein sequence ID" value="WKN36704.1"/>
    <property type="molecule type" value="Genomic_DNA"/>
</dbReference>
<dbReference type="Pfam" id="PF12729">
    <property type="entry name" value="4HB_MCP_1"/>
    <property type="match status" value="1"/>
</dbReference>
<dbReference type="AlphaFoldDB" id="A0AA49GSS4"/>
<dbReference type="FunFam" id="1.10.287.950:FF:000001">
    <property type="entry name" value="Methyl-accepting chemotaxis sensory transducer"/>
    <property type="match status" value="1"/>
</dbReference>
<evidence type="ECO:0000259" key="6">
    <source>
        <dbReference type="PROSITE" id="PS50111"/>
    </source>
</evidence>
<accession>A0AA49GSS4</accession>
<reference evidence="8" key="2">
    <citation type="journal article" date="2024" name="Antonie Van Leeuwenhoek">
        <title>Roseihalotalea indica gen. nov., sp. nov., a halophilic Bacteroidetes from mesopelagic Southwest Indian Ocean with higher carbohydrate metabolic potential.</title>
        <authorList>
            <person name="Chen B."/>
            <person name="Zhang M."/>
            <person name="Lin D."/>
            <person name="Ye J."/>
            <person name="Tang K."/>
        </authorList>
    </citation>
    <scope>NUCLEOTIDE SEQUENCE</scope>
    <source>
        <strain evidence="8">TK19036</strain>
    </source>
</reference>
<dbReference type="SMART" id="SM00283">
    <property type="entry name" value="MA"/>
    <property type="match status" value="1"/>
</dbReference>
<gene>
    <name evidence="8" type="ORF">K4G66_30535</name>
</gene>
<dbReference type="SUPFAM" id="SSF58104">
    <property type="entry name" value="Methyl-accepting chemotaxis protein (MCP) signaling domain"/>
    <property type="match status" value="1"/>
</dbReference>
<dbReference type="PROSITE" id="PS50885">
    <property type="entry name" value="HAMP"/>
    <property type="match status" value="1"/>
</dbReference>
<evidence type="ECO:0000256" key="5">
    <source>
        <dbReference type="SAM" id="MobiDB-lite"/>
    </source>
</evidence>
<dbReference type="InterPro" id="IPR024478">
    <property type="entry name" value="HlyB_4HB_MCP"/>
</dbReference>
<reference evidence="8" key="1">
    <citation type="journal article" date="2023" name="Comput. Struct. Biotechnol. J.">
        <title>Discovery of a novel marine Bacteroidetes with a rich repertoire of carbohydrate-active enzymes.</title>
        <authorList>
            <person name="Chen B."/>
            <person name="Liu G."/>
            <person name="Chen Q."/>
            <person name="Wang H."/>
            <person name="Liu L."/>
            <person name="Tang K."/>
        </authorList>
    </citation>
    <scope>NUCLEOTIDE SEQUENCE</scope>
    <source>
        <strain evidence="8">TK19036</strain>
    </source>
</reference>
<dbReference type="GO" id="GO:0006935">
    <property type="term" value="P:chemotaxis"/>
    <property type="evidence" value="ECO:0007669"/>
    <property type="project" value="UniProtKB-KW"/>
</dbReference>
<dbReference type="Gene3D" id="1.10.287.950">
    <property type="entry name" value="Methyl-accepting chemotaxis protein"/>
    <property type="match status" value="1"/>
</dbReference>
<evidence type="ECO:0000256" key="4">
    <source>
        <dbReference type="PROSITE-ProRule" id="PRU00284"/>
    </source>
</evidence>
<dbReference type="GO" id="GO:0005886">
    <property type="term" value="C:plasma membrane"/>
    <property type="evidence" value="ECO:0007669"/>
    <property type="project" value="TreeGrafter"/>
</dbReference>
<feature type="domain" description="HAMP" evidence="7">
    <location>
        <begin position="221"/>
        <end position="276"/>
    </location>
</feature>
<feature type="compositionally biased region" description="Basic and acidic residues" evidence="5">
    <location>
        <begin position="563"/>
        <end position="574"/>
    </location>
</feature>
<organism evidence="8">
    <name type="scientific">Roseihalotalea indica</name>
    <dbReference type="NCBI Taxonomy" id="2867963"/>
    <lineage>
        <taxon>Bacteria</taxon>
        <taxon>Pseudomonadati</taxon>
        <taxon>Bacteroidota</taxon>
        <taxon>Cytophagia</taxon>
        <taxon>Cytophagales</taxon>
        <taxon>Catalimonadaceae</taxon>
        <taxon>Roseihalotalea</taxon>
    </lineage>
</organism>
<dbReference type="PANTHER" id="PTHR43531:SF11">
    <property type="entry name" value="METHYL-ACCEPTING CHEMOTAXIS PROTEIN 3"/>
    <property type="match status" value="1"/>
</dbReference>
<keyword evidence="4" id="KW-0807">Transducer</keyword>
<dbReference type="InterPro" id="IPR003660">
    <property type="entry name" value="HAMP_dom"/>
</dbReference>
<evidence type="ECO:0000313" key="8">
    <source>
        <dbReference type="EMBL" id="WKN36704.1"/>
    </source>
</evidence>
<dbReference type="PROSITE" id="PS50111">
    <property type="entry name" value="CHEMOTAXIS_TRANSDUC_2"/>
    <property type="match status" value="1"/>
</dbReference>
<protein>
    <submittedName>
        <fullName evidence="8">Methyl-accepting chemotaxis protein</fullName>
    </submittedName>
</protein>
<evidence type="ECO:0000256" key="1">
    <source>
        <dbReference type="ARBA" id="ARBA00004370"/>
    </source>
</evidence>
<feature type="compositionally biased region" description="Basic and acidic residues" evidence="5">
    <location>
        <begin position="529"/>
        <end position="549"/>
    </location>
</feature>
<comment type="similarity">
    <text evidence="3">Belongs to the methyl-accepting chemotaxis (MCP) protein family.</text>
</comment>
<proteinExistence type="inferred from homology"/>
<evidence type="ECO:0000259" key="7">
    <source>
        <dbReference type="PROSITE" id="PS50885"/>
    </source>
</evidence>
<dbReference type="PANTHER" id="PTHR43531">
    <property type="entry name" value="PROTEIN ICFG"/>
    <property type="match status" value="1"/>
</dbReference>
<dbReference type="GO" id="GO:0007165">
    <property type="term" value="P:signal transduction"/>
    <property type="evidence" value="ECO:0007669"/>
    <property type="project" value="UniProtKB-KW"/>
</dbReference>
<keyword evidence="2" id="KW-0145">Chemotaxis</keyword>
<name>A0AA49GSS4_9BACT</name>